<dbReference type="Proteomes" id="UP000676336">
    <property type="component" value="Unassembled WGS sequence"/>
</dbReference>
<dbReference type="AlphaFoldDB" id="A0A8S3J6E7"/>
<reference evidence="3" key="1">
    <citation type="submission" date="2021-02" db="EMBL/GenBank/DDBJ databases">
        <authorList>
            <person name="Nowell W R."/>
        </authorList>
    </citation>
    <scope>NUCLEOTIDE SEQUENCE</scope>
</reference>
<comment type="caution">
    <text evidence="3">The sequence shown here is derived from an EMBL/GenBank/DDBJ whole genome shotgun (WGS) entry which is preliminary data.</text>
</comment>
<sequence length="27" mass="3101">SNDLDRNDESPLIPNLEPSLPREESYT</sequence>
<feature type="region of interest" description="Disordered" evidence="1">
    <location>
        <begin position="1"/>
        <end position="27"/>
    </location>
</feature>
<proteinExistence type="predicted"/>
<dbReference type="EMBL" id="CAJOBI010341520">
    <property type="protein sequence ID" value="CAF5213556.1"/>
    <property type="molecule type" value="Genomic_DNA"/>
</dbReference>
<accession>A0A8S3J6E7</accession>
<evidence type="ECO:0000313" key="3">
    <source>
        <dbReference type="EMBL" id="CAF5213556.1"/>
    </source>
</evidence>
<organism evidence="3 4">
    <name type="scientific">Rotaria magnacalcarata</name>
    <dbReference type="NCBI Taxonomy" id="392030"/>
    <lineage>
        <taxon>Eukaryota</taxon>
        <taxon>Metazoa</taxon>
        <taxon>Spiralia</taxon>
        <taxon>Gnathifera</taxon>
        <taxon>Rotifera</taxon>
        <taxon>Eurotatoria</taxon>
        <taxon>Bdelloidea</taxon>
        <taxon>Philodinida</taxon>
        <taxon>Philodinidae</taxon>
        <taxon>Rotaria</taxon>
    </lineage>
</organism>
<evidence type="ECO:0000313" key="4">
    <source>
        <dbReference type="Proteomes" id="UP000676336"/>
    </source>
</evidence>
<evidence type="ECO:0000313" key="2">
    <source>
        <dbReference type="EMBL" id="CAF4283075.1"/>
    </source>
</evidence>
<dbReference type="EMBL" id="CAJOBI010033053">
    <property type="protein sequence ID" value="CAF4283075.1"/>
    <property type="molecule type" value="Genomic_DNA"/>
</dbReference>
<feature type="non-terminal residue" evidence="3">
    <location>
        <position position="1"/>
    </location>
</feature>
<gene>
    <name evidence="2" type="ORF">SMN809_LOCUS25344</name>
    <name evidence="3" type="ORF">SMN809_LOCUS79066</name>
</gene>
<protein>
    <submittedName>
        <fullName evidence="3">Uncharacterized protein</fullName>
    </submittedName>
</protein>
<evidence type="ECO:0000256" key="1">
    <source>
        <dbReference type="SAM" id="MobiDB-lite"/>
    </source>
</evidence>
<name>A0A8S3J6E7_9BILA</name>